<gene>
    <name evidence="1" type="ORF">GAO51_09690</name>
</gene>
<evidence type="ECO:0000313" key="1">
    <source>
        <dbReference type="EMBL" id="KAB4313855.1"/>
    </source>
</evidence>
<comment type="caution">
    <text evidence="1">The sequence shown here is derived from an EMBL/GenBank/DDBJ whole genome shotgun (WGS) entry which is preliminary data.</text>
</comment>
<dbReference type="AlphaFoldDB" id="A0A0P0F7I1"/>
<organism evidence="1 2">
    <name type="scientific">Bacteroides thetaiotaomicron</name>
    <dbReference type="NCBI Taxonomy" id="818"/>
    <lineage>
        <taxon>Bacteria</taxon>
        <taxon>Pseudomonadati</taxon>
        <taxon>Bacteroidota</taxon>
        <taxon>Bacteroidia</taxon>
        <taxon>Bacteroidales</taxon>
        <taxon>Bacteroidaceae</taxon>
        <taxon>Bacteroides</taxon>
    </lineage>
</organism>
<reference evidence="1 2" key="1">
    <citation type="journal article" date="2019" name="Nat. Med.">
        <title>A library of human gut bacterial isolates paired with longitudinal multiomics data enables mechanistic microbiome research.</title>
        <authorList>
            <person name="Poyet M."/>
            <person name="Groussin M."/>
            <person name="Gibbons S.M."/>
            <person name="Avila-Pacheco J."/>
            <person name="Jiang X."/>
            <person name="Kearney S.M."/>
            <person name="Perrotta A.R."/>
            <person name="Berdy B."/>
            <person name="Zhao S."/>
            <person name="Lieberman T.D."/>
            <person name="Swanson P.K."/>
            <person name="Smith M."/>
            <person name="Roesemann S."/>
            <person name="Alexander J.E."/>
            <person name="Rich S.A."/>
            <person name="Livny J."/>
            <person name="Vlamakis H."/>
            <person name="Clish C."/>
            <person name="Bullock K."/>
            <person name="Deik A."/>
            <person name="Scott J."/>
            <person name="Pierce K.A."/>
            <person name="Xavier R.J."/>
            <person name="Alm E.J."/>
        </authorList>
    </citation>
    <scope>NUCLEOTIDE SEQUENCE [LARGE SCALE GENOMIC DNA]</scope>
    <source>
        <strain evidence="1 2">BIOML-A188</strain>
    </source>
</reference>
<dbReference type="KEGG" id="btho:Btheta7330_01053"/>
<sequence length="1043" mass="119060">MKYILFTIAFLLASNCLKAQGQFEKVIGLTGAQGFPQPGVSNANTQGKIPVGLYTGTPNISIPLYEFKLRDNIQLPINLNYHIYNVKPNNLPSEVGLGWSLECGGCITRIIKNEPDISYESSSNEYKPITTEADLLTTADILVRVSGNYINTQDEYQFNFLGYTGSFMYSQEKSKWMVQSDSDIKIEFTSNTYNNTRSQLTSPLSQFYNYCRSEGTGFKNPLSCWLIDSFTLTTPDGYKYIFGGTDKTDYNLPFKGFLNLPAPITWHLSKIITPAGHEIEFTYEIMPFQINGNMSFCISLDALFWQTAMSYDYELLAPVQLATVKDVTDNKILARFHYSPSTQLPYDSQYAWETCMDHGPATFFTKEKNFTLNKLNSVVILDKINYQFTYTNSSTERLKLKTLTKTTPSGTQSTYSLNYFPNHLPGYNTGHYDNLGFNNGENFSYYFSKEFFENAIFADKQIAEGKEYTNKRMGDKGGFRVTAEMLKSITYPTHGRTEFIYEPNVISSMVSADRKTVQSAHLPYPGTPDYTYPGGLRIKEINNYDSNDELLTRKHYYYTKEFTPTTKGGVSSGILSFTPQYLWGWQLYNLLKSQNGGPEYYTLNAIMSQASNPLWYNSRGEYIGYSKVIECNEDKNGKLIDGYTVHTFSNFGQGYMDEDPIAILNNKFSREYPPHFGTPYSPYTPCSSNALKRGMLLSKEQFDYAGHVKQKELFEYTPIQKDSILITEITTSNVIDYNSDAPSKGFLRFAFGGTYYQKFYSNLLTEKQTIIYDDNGNTIEYKDKYEYNPVNKQIKLKTSKDGMGNIYEEKTRYVPDMLIFPFVPPYSSFYQMNQLHFTDYPLEVTKIKNGKVTENETYFYKLLTADSKSLVKDKVSILGKHADAATYQGLHNVGNELVADVSNIPATTYLAYDSYSNPTHIRNEKDKTETVYLYGYKGKYAIAEIKNSDYESVTGLLGNDLIKRLADATKPSYSDMQKVEDLRTQLPASFITTYEYIPYIGISKIRDPKNVSTYFKYDDSGRLIKKTDHKGELISSYKYSNNL</sequence>
<name>A0A0P0F7I1_BACT4</name>
<dbReference type="RefSeq" id="WP_061473775.1">
    <property type="nucleotide sequence ID" value="NZ_CAXKYD010000004.1"/>
</dbReference>
<dbReference type="EMBL" id="WCSY01000008">
    <property type="protein sequence ID" value="KAB4313855.1"/>
    <property type="molecule type" value="Genomic_DNA"/>
</dbReference>
<accession>A0A0P0F7I1</accession>
<dbReference type="Proteomes" id="UP000440614">
    <property type="component" value="Unassembled WGS sequence"/>
</dbReference>
<proteinExistence type="predicted"/>
<protein>
    <submittedName>
        <fullName evidence="1">Uncharacterized protein</fullName>
    </submittedName>
</protein>
<evidence type="ECO:0000313" key="2">
    <source>
        <dbReference type="Proteomes" id="UP000440614"/>
    </source>
</evidence>